<evidence type="ECO:0000259" key="1">
    <source>
        <dbReference type="Pfam" id="PF01713"/>
    </source>
</evidence>
<dbReference type="EMBL" id="JQBL01000055">
    <property type="protein sequence ID" value="KRN47281.1"/>
    <property type="molecule type" value="Genomic_DNA"/>
</dbReference>
<evidence type="ECO:0000313" key="3">
    <source>
        <dbReference type="Proteomes" id="UP000051841"/>
    </source>
</evidence>
<keyword evidence="3" id="KW-1185">Reference proteome</keyword>
<feature type="domain" description="Smr" evidence="1">
    <location>
        <begin position="5"/>
        <end position="60"/>
    </location>
</feature>
<gene>
    <name evidence="2" type="ORF">IV49_GL001730</name>
</gene>
<dbReference type="Proteomes" id="UP000051841">
    <property type="component" value="Unassembled WGS sequence"/>
</dbReference>
<dbReference type="AlphaFoldDB" id="A0A0R2H371"/>
<dbReference type="Pfam" id="PF01713">
    <property type="entry name" value="Smr"/>
    <property type="match status" value="1"/>
</dbReference>
<proteinExistence type="predicted"/>
<sequence>MIKELDIHGCTTIEARKLIKEALKDQNISVLRVIHGYHSDILMKMVRKEFRTHPRVDHIELSMNKGLTDLVIKKGFL</sequence>
<comment type="caution">
    <text evidence="2">The sequence shown here is derived from an EMBL/GenBank/DDBJ whole genome shotgun (WGS) entry which is preliminary data.</text>
</comment>
<evidence type="ECO:0000313" key="2">
    <source>
        <dbReference type="EMBL" id="KRN47281.1"/>
    </source>
</evidence>
<accession>A0A0R2H371</accession>
<dbReference type="Gene3D" id="3.30.1370.110">
    <property type="match status" value="1"/>
</dbReference>
<name>A0A0R2H371_9FIRM</name>
<dbReference type="PATRIC" id="fig|1410657.5.peg.1786"/>
<reference evidence="2 3" key="1">
    <citation type="journal article" date="2015" name="Genome Announc.">
        <title>Expanding the biotechnology potential of lactobacilli through comparative genomics of 213 strains and associated genera.</title>
        <authorList>
            <person name="Sun Z."/>
            <person name="Harris H.M."/>
            <person name="McCann A."/>
            <person name="Guo C."/>
            <person name="Argimon S."/>
            <person name="Zhang W."/>
            <person name="Yang X."/>
            <person name="Jeffery I.B."/>
            <person name="Cooney J.C."/>
            <person name="Kagawa T.F."/>
            <person name="Liu W."/>
            <person name="Song Y."/>
            <person name="Salvetti E."/>
            <person name="Wrobel A."/>
            <person name="Rasinkangas P."/>
            <person name="Parkhill J."/>
            <person name="Rea M.C."/>
            <person name="O'Sullivan O."/>
            <person name="Ritari J."/>
            <person name="Douillard F.P."/>
            <person name="Paul Ross R."/>
            <person name="Yang R."/>
            <person name="Briner A.E."/>
            <person name="Felis G.E."/>
            <person name="de Vos W.M."/>
            <person name="Barrangou R."/>
            <person name="Klaenhammer T.R."/>
            <person name="Caufield P.W."/>
            <person name="Cui Y."/>
            <person name="Zhang H."/>
            <person name="O'Toole P.W."/>
        </authorList>
    </citation>
    <scope>NUCLEOTIDE SEQUENCE [LARGE SCALE GENOMIC DNA]</scope>
    <source>
        <strain evidence="2 3">DSM 20405</strain>
    </source>
</reference>
<dbReference type="InterPro" id="IPR036063">
    <property type="entry name" value="Smr_dom_sf"/>
</dbReference>
<dbReference type="SUPFAM" id="SSF160443">
    <property type="entry name" value="SMR domain-like"/>
    <property type="match status" value="1"/>
</dbReference>
<dbReference type="InterPro" id="IPR002625">
    <property type="entry name" value="Smr_dom"/>
</dbReference>
<protein>
    <recommendedName>
        <fullName evidence="1">Smr domain-containing protein</fullName>
    </recommendedName>
</protein>
<organism evidence="2 3">
    <name type="scientific">Kandleria vitulina DSM 20405</name>
    <dbReference type="NCBI Taxonomy" id="1410657"/>
    <lineage>
        <taxon>Bacteria</taxon>
        <taxon>Bacillati</taxon>
        <taxon>Bacillota</taxon>
        <taxon>Erysipelotrichia</taxon>
        <taxon>Erysipelotrichales</taxon>
        <taxon>Coprobacillaceae</taxon>
        <taxon>Kandleria</taxon>
    </lineage>
</organism>
<dbReference type="RefSeq" id="WP_031589727.1">
    <property type="nucleotide sequence ID" value="NZ_JNKN01000040.1"/>
</dbReference>